<feature type="compositionally biased region" description="Basic residues" evidence="1">
    <location>
        <begin position="1"/>
        <end position="10"/>
    </location>
</feature>
<feature type="region of interest" description="Disordered" evidence="1">
    <location>
        <begin position="1"/>
        <end position="34"/>
    </location>
</feature>
<evidence type="ECO:0000256" key="1">
    <source>
        <dbReference type="SAM" id="MobiDB-lite"/>
    </source>
</evidence>
<accession>A0A4Q2AY24</accession>
<name>A0A4Q2AY24_9LACO</name>
<dbReference type="InterPro" id="IPR036086">
    <property type="entry name" value="ParB/Sulfiredoxin_sf"/>
</dbReference>
<organism evidence="2 3">
    <name type="scientific">Ligilactobacillus murinus</name>
    <dbReference type="NCBI Taxonomy" id="1622"/>
    <lineage>
        <taxon>Bacteria</taxon>
        <taxon>Bacillati</taxon>
        <taxon>Bacillota</taxon>
        <taxon>Bacilli</taxon>
        <taxon>Lactobacillales</taxon>
        <taxon>Lactobacillaceae</taxon>
        <taxon>Ligilactobacillus</taxon>
    </lineage>
</organism>
<protein>
    <recommendedName>
        <fullName evidence="4">ParB/Sulfiredoxin domain-containing protein</fullName>
    </recommendedName>
</protein>
<evidence type="ECO:0008006" key="4">
    <source>
        <dbReference type="Google" id="ProtNLM"/>
    </source>
</evidence>
<dbReference type="InterPro" id="IPR046681">
    <property type="entry name" value="DUF6551"/>
</dbReference>
<evidence type="ECO:0000313" key="2">
    <source>
        <dbReference type="EMBL" id="RXV75008.1"/>
    </source>
</evidence>
<reference evidence="2 3" key="1">
    <citation type="submission" date="2018-09" db="EMBL/GenBank/DDBJ databases">
        <title>Murine metabolic-syndrome-specific gut microbial biobank.</title>
        <authorList>
            <person name="Liu C."/>
        </authorList>
    </citation>
    <scope>NUCLEOTIDE SEQUENCE [LARGE SCALE GENOMIC DNA]</scope>
    <source>
        <strain evidence="2 3">C-30</strain>
    </source>
</reference>
<comment type="caution">
    <text evidence="2">The sequence shown here is derived from an EMBL/GenBank/DDBJ whole genome shotgun (WGS) entry which is preliminary data.</text>
</comment>
<sequence length="287" mass="32680">MSSYRKKRNSTKPIKPKPEQMTQPDPEYTNPGVERSIHTDRLTSGLPYQRPVNPKEVDRLIREWDERLLDPITVSFRDGKFYVVDGQHRISAMRRMNGGRGVMVDCKVYDGLTYEQEADLCYKLDKAKKRLSLSQSTNVLAESGADAEITEVKRLIENCGFIWALGKSHGKTGEIVSTRALVNAYRLLGGASFTRMLQLLWDTWEGDPRSLTAAVLAGMALFIKTYDTELNDKTFVSRLSQCDPDEINRRGRADFSTSNTALRFARVILEKYNGQRGGRKLPYRFRG</sequence>
<proteinExistence type="predicted"/>
<dbReference type="AlphaFoldDB" id="A0A4Q2AY24"/>
<dbReference type="OrthoDB" id="2650331at2"/>
<dbReference type="SUPFAM" id="SSF110849">
    <property type="entry name" value="ParB/Sulfiredoxin"/>
    <property type="match status" value="1"/>
</dbReference>
<evidence type="ECO:0000313" key="3">
    <source>
        <dbReference type="Proteomes" id="UP000289316"/>
    </source>
</evidence>
<dbReference type="Proteomes" id="UP000289316">
    <property type="component" value="Unassembled WGS sequence"/>
</dbReference>
<gene>
    <name evidence="2" type="ORF">D6C19_03045</name>
</gene>
<dbReference type="RefSeq" id="WP_129303231.1">
    <property type="nucleotide sequence ID" value="NZ_CP138345.1"/>
</dbReference>
<dbReference type="Pfam" id="PF20188">
    <property type="entry name" value="DUF6551"/>
    <property type="match status" value="1"/>
</dbReference>
<dbReference type="EMBL" id="QZFR01000013">
    <property type="protein sequence ID" value="RXV75008.1"/>
    <property type="molecule type" value="Genomic_DNA"/>
</dbReference>